<evidence type="ECO:0000256" key="1">
    <source>
        <dbReference type="ARBA" id="ARBA00023125"/>
    </source>
</evidence>
<dbReference type="SUPFAM" id="SSF46689">
    <property type="entry name" value="Homeodomain-like"/>
    <property type="match status" value="1"/>
</dbReference>
<dbReference type="PANTHER" id="PTHR30055">
    <property type="entry name" value="HTH-TYPE TRANSCRIPTIONAL REGULATOR RUTR"/>
    <property type="match status" value="1"/>
</dbReference>
<feature type="region of interest" description="Disordered" evidence="3">
    <location>
        <begin position="1"/>
        <end position="21"/>
    </location>
</feature>
<dbReference type="PRINTS" id="PR00455">
    <property type="entry name" value="HTHTETR"/>
</dbReference>
<dbReference type="SUPFAM" id="SSF48498">
    <property type="entry name" value="Tetracyclin repressor-like, C-terminal domain"/>
    <property type="match status" value="1"/>
</dbReference>
<dbReference type="InterPro" id="IPR001647">
    <property type="entry name" value="HTH_TetR"/>
</dbReference>
<protein>
    <submittedName>
        <fullName evidence="5">TetR family transcriptional regulator</fullName>
    </submittedName>
</protein>
<evidence type="ECO:0000256" key="3">
    <source>
        <dbReference type="SAM" id="MobiDB-lite"/>
    </source>
</evidence>
<proteinExistence type="predicted"/>
<keyword evidence="6" id="KW-1185">Reference proteome</keyword>
<evidence type="ECO:0000259" key="4">
    <source>
        <dbReference type="PROSITE" id="PS50977"/>
    </source>
</evidence>
<feature type="region of interest" description="Disordered" evidence="3">
    <location>
        <begin position="39"/>
        <end position="59"/>
    </location>
</feature>
<dbReference type="PANTHER" id="PTHR30055:SF209">
    <property type="entry name" value="POSSIBLE TRANSCRIPTIONAL REGULATORY PROTEIN (PROBABLY TETR-FAMILY)"/>
    <property type="match status" value="1"/>
</dbReference>
<dbReference type="Gene3D" id="1.10.357.10">
    <property type="entry name" value="Tetracycline Repressor, domain 2"/>
    <property type="match status" value="1"/>
</dbReference>
<dbReference type="GO" id="GO:0000976">
    <property type="term" value="F:transcription cis-regulatory region binding"/>
    <property type="evidence" value="ECO:0007669"/>
    <property type="project" value="TreeGrafter"/>
</dbReference>
<feature type="DNA-binding region" description="H-T-H motif" evidence="2">
    <location>
        <begin position="82"/>
        <end position="101"/>
    </location>
</feature>
<dbReference type="GO" id="GO:0003700">
    <property type="term" value="F:DNA-binding transcription factor activity"/>
    <property type="evidence" value="ECO:0007669"/>
    <property type="project" value="TreeGrafter"/>
</dbReference>
<comment type="caution">
    <text evidence="5">The sequence shown here is derived from an EMBL/GenBank/DDBJ whole genome shotgun (WGS) entry which is preliminary data.</text>
</comment>
<dbReference type="InterPro" id="IPR009057">
    <property type="entry name" value="Homeodomain-like_sf"/>
</dbReference>
<organism evidence="5 6">
    <name type="scientific">Streptomyces calidiresistens</name>
    <dbReference type="NCBI Taxonomy" id="1485586"/>
    <lineage>
        <taxon>Bacteria</taxon>
        <taxon>Bacillati</taxon>
        <taxon>Actinomycetota</taxon>
        <taxon>Actinomycetes</taxon>
        <taxon>Kitasatosporales</taxon>
        <taxon>Streptomycetaceae</taxon>
        <taxon>Streptomyces</taxon>
    </lineage>
</organism>
<dbReference type="EMBL" id="VKHS01000456">
    <property type="protein sequence ID" value="MBB0231207.1"/>
    <property type="molecule type" value="Genomic_DNA"/>
</dbReference>
<name>A0A7W3T599_9ACTN</name>
<gene>
    <name evidence="5" type="ORF">FOE67_17255</name>
</gene>
<dbReference type="InterPro" id="IPR036271">
    <property type="entry name" value="Tet_transcr_reg_TetR-rel_C_sf"/>
</dbReference>
<dbReference type="Pfam" id="PF00440">
    <property type="entry name" value="TetR_N"/>
    <property type="match status" value="1"/>
</dbReference>
<dbReference type="InterPro" id="IPR050109">
    <property type="entry name" value="HTH-type_TetR-like_transc_reg"/>
</dbReference>
<accession>A0A7W3T599</accession>
<dbReference type="PROSITE" id="PS50977">
    <property type="entry name" value="HTH_TETR_2"/>
    <property type="match status" value="1"/>
</dbReference>
<sequence>MGVLRGGSVPDRQAESSPFDGIDDKRRLLRFARRFPPRRAGEGYARPVSAAPPERADAARNRRRILDAAARLLAERGPTGLAPDAVAREANVGVGTVYRRFGDRAGLVFALLEDRDARFRAGFDATRTAGGGKGTDGDPRTRLREFLHALVDLVVDHLDLLLVAESASPEARYAGRPYREQHARIRELITAIAPDADAEYLADALLATLAPGLVAHRVRERGFDPSRLKAGLDTLVGGIAAGVTPDREPPGPP</sequence>
<feature type="domain" description="HTH tetR-type" evidence="4">
    <location>
        <begin position="59"/>
        <end position="119"/>
    </location>
</feature>
<evidence type="ECO:0000313" key="6">
    <source>
        <dbReference type="Proteomes" id="UP000530234"/>
    </source>
</evidence>
<dbReference type="AlphaFoldDB" id="A0A7W3T599"/>
<evidence type="ECO:0000313" key="5">
    <source>
        <dbReference type="EMBL" id="MBB0231207.1"/>
    </source>
</evidence>
<keyword evidence="1 2" id="KW-0238">DNA-binding</keyword>
<evidence type="ECO:0000256" key="2">
    <source>
        <dbReference type="PROSITE-ProRule" id="PRU00335"/>
    </source>
</evidence>
<dbReference type="Proteomes" id="UP000530234">
    <property type="component" value="Unassembled WGS sequence"/>
</dbReference>
<reference evidence="6" key="1">
    <citation type="submission" date="2019-10" db="EMBL/GenBank/DDBJ databases">
        <title>Streptomyces sp. nov., a novel actinobacterium isolated from alkaline environment.</title>
        <authorList>
            <person name="Golinska P."/>
        </authorList>
    </citation>
    <scope>NUCLEOTIDE SEQUENCE [LARGE SCALE GENOMIC DNA]</scope>
    <source>
        <strain evidence="6">DSM 42108</strain>
    </source>
</reference>